<proteinExistence type="predicted"/>
<reference evidence="1" key="1">
    <citation type="submission" date="2021-06" db="EMBL/GenBank/DDBJ databases">
        <authorList>
            <person name="Hodson N. C."/>
            <person name="Mongue J. A."/>
            <person name="Jaron S. K."/>
        </authorList>
    </citation>
    <scope>NUCLEOTIDE SEQUENCE</scope>
</reference>
<protein>
    <submittedName>
        <fullName evidence="1">Uncharacterized protein</fullName>
    </submittedName>
</protein>
<organism evidence="1 2">
    <name type="scientific">Allacma fusca</name>
    <dbReference type="NCBI Taxonomy" id="39272"/>
    <lineage>
        <taxon>Eukaryota</taxon>
        <taxon>Metazoa</taxon>
        <taxon>Ecdysozoa</taxon>
        <taxon>Arthropoda</taxon>
        <taxon>Hexapoda</taxon>
        <taxon>Collembola</taxon>
        <taxon>Symphypleona</taxon>
        <taxon>Sminthuridae</taxon>
        <taxon>Allacma</taxon>
    </lineage>
</organism>
<dbReference type="AlphaFoldDB" id="A0A8J2KV34"/>
<gene>
    <name evidence="1" type="ORF">AFUS01_LOCUS21418</name>
</gene>
<accession>A0A8J2KV34</accession>
<sequence length="126" mass="15009">MWRKIDLPAPGHRIKVQWIKKAVGKSWLEFWKNKTHKFLSFFDDRVSLSTYIKEEVITTQRHEHTCNGTGGCCKESYNGEMRKKMERKYFQGEIKQVLLVPLSPSKLYCFRLSINRLQLIIFIIEN</sequence>
<name>A0A8J2KV34_9HEXA</name>
<comment type="caution">
    <text evidence="1">The sequence shown here is derived from an EMBL/GenBank/DDBJ whole genome shotgun (WGS) entry which is preliminary data.</text>
</comment>
<evidence type="ECO:0000313" key="2">
    <source>
        <dbReference type="Proteomes" id="UP000708208"/>
    </source>
</evidence>
<evidence type="ECO:0000313" key="1">
    <source>
        <dbReference type="EMBL" id="CAG7732940.1"/>
    </source>
</evidence>
<keyword evidence="2" id="KW-1185">Reference proteome</keyword>
<dbReference type="Proteomes" id="UP000708208">
    <property type="component" value="Unassembled WGS sequence"/>
</dbReference>
<dbReference type="EMBL" id="CAJVCH010240421">
    <property type="protein sequence ID" value="CAG7732940.1"/>
    <property type="molecule type" value="Genomic_DNA"/>
</dbReference>